<evidence type="ECO:0000256" key="2">
    <source>
        <dbReference type="ARBA" id="ARBA00023125"/>
    </source>
</evidence>
<dbReference type="PANTHER" id="PTHR30055:SF234">
    <property type="entry name" value="HTH-TYPE TRANSCRIPTIONAL REGULATOR BETI"/>
    <property type="match status" value="1"/>
</dbReference>
<evidence type="ECO:0000256" key="3">
    <source>
        <dbReference type="ARBA" id="ARBA00023163"/>
    </source>
</evidence>
<keyword evidence="2 4" id="KW-0238">DNA-binding</keyword>
<reference evidence="6 7" key="1">
    <citation type="submission" date="2017-07" db="EMBL/GenBank/DDBJ databases">
        <title>Leptospira spp. isolated from tropical soils.</title>
        <authorList>
            <person name="Thibeaux R."/>
            <person name="Iraola G."/>
            <person name="Ferres I."/>
            <person name="Bierque E."/>
            <person name="Girault D."/>
            <person name="Soupe-Gilbert M.-E."/>
            <person name="Picardeau M."/>
            <person name="Goarant C."/>
        </authorList>
    </citation>
    <scope>NUCLEOTIDE SEQUENCE [LARGE SCALE GENOMIC DNA]</scope>
    <source>
        <strain evidence="6 7">FH2-C-A2</strain>
    </source>
</reference>
<keyword evidence="1" id="KW-0805">Transcription regulation</keyword>
<dbReference type="Pfam" id="PF00440">
    <property type="entry name" value="TetR_N"/>
    <property type="match status" value="1"/>
</dbReference>
<gene>
    <name evidence="6" type="ORF">CH371_19175</name>
</gene>
<dbReference type="GO" id="GO:0000976">
    <property type="term" value="F:transcription cis-regulatory region binding"/>
    <property type="evidence" value="ECO:0007669"/>
    <property type="project" value="TreeGrafter"/>
</dbReference>
<evidence type="ECO:0000259" key="5">
    <source>
        <dbReference type="PROSITE" id="PS50977"/>
    </source>
</evidence>
<keyword evidence="3" id="KW-0804">Transcription</keyword>
<dbReference type="InterPro" id="IPR036271">
    <property type="entry name" value="Tet_transcr_reg_TetR-rel_C_sf"/>
</dbReference>
<evidence type="ECO:0000256" key="4">
    <source>
        <dbReference type="PROSITE-ProRule" id="PRU00335"/>
    </source>
</evidence>
<dbReference type="InterPro" id="IPR001647">
    <property type="entry name" value="HTH_TetR"/>
</dbReference>
<feature type="domain" description="HTH tetR-type" evidence="5">
    <location>
        <begin position="17"/>
        <end position="77"/>
    </location>
</feature>
<dbReference type="Gene3D" id="1.10.357.10">
    <property type="entry name" value="Tetracycline Repressor, domain 2"/>
    <property type="match status" value="1"/>
</dbReference>
<dbReference type="GO" id="GO:0003700">
    <property type="term" value="F:DNA-binding transcription factor activity"/>
    <property type="evidence" value="ECO:0007669"/>
    <property type="project" value="TreeGrafter"/>
</dbReference>
<feature type="DNA-binding region" description="H-T-H motif" evidence="4">
    <location>
        <begin position="40"/>
        <end position="59"/>
    </location>
</feature>
<evidence type="ECO:0000313" key="7">
    <source>
        <dbReference type="Proteomes" id="UP000231912"/>
    </source>
</evidence>
<dbReference type="InterPro" id="IPR009057">
    <property type="entry name" value="Homeodomain-like_sf"/>
</dbReference>
<evidence type="ECO:0000256" key="1">
    <source>
        <dbReference type="ARBA" id="ARBA00023015"/>
    </source>
</evidence>
<comment type="caution">
    <text evidence="6">The sequence shown here is derived from an EMBL/GenBank/DDBJ whole genome shotgun (WGS) entry which is preliminary data.</text>
</comment>
<accession>A0A2M9Z732</accession>
<name>A0A2M9Z732_9LEPT</name>
<dbReference type="SUPFAM" id="SSF46689">
    <property type="entry name" value="Homeodomain-like"/>
    <property type="match status" value="1"/>
</dbReference>
<dbReference type="PRINTS" id="PR00455">
    <property type="entry name" value="HTHTETR"/>
</dbReference>
<protein>
    <submittedName>
        <fullName evidence="6">TetR family transcriptional regulator</fullName>
    </submittedName>
</protein>
<organism evidence="6 7">
    <name type="scientific">Leptospira wolffii</name>
    <dbReference type="NCBI Taxonomy" id="409998"/>
    <lineage>
        <taxon>Bacteria</taxon>
        <taxon>Pseudomonadati</taxon>
        <taxon>Spirochaetota</taxon>
        <taxon>Spirochaetia</taxon>
        <taxon>Leptospirales</taxon>
        <taxon>Leptospiraceae</taxon>
        <taxon>Leptospira</taxon>
    </lineage>
</organism>
<dbReference type="PROSITE" id="PS50977">
    <property type="entry name" value="HTH_TETR_2"/>
    <property type="match status" value="1"/>
</dbReference>
<dbReference type="AlphaFoldDB" id="A0A2M9Z732"/>
<evidence type="ECO:0000313" key="6">
    <source>
        <dbReference type="EMBL" id="PJZ64239.1"/>
    </source>
</evidence>
<dbReference type="SUPFAM" id="SSF48498">
    <property type="entry name" value="Tetracyclin repressor-like, C-terminal domain"/>
    <property type="match status" value="1"/>
</dbReference>
<dbReference type="InterPro" id="IPR050109">
    <property type="entry name" value="HTH-type_TetR-like_transc_reg"/>
</dbReference>
<dbReference type="EMBL" id="NPDT01000011">
    <property type="protein sequence ID" value="PJZ64239.1"/>
    <property type="molecule type" value="Genomic_DNA"/>
</dbReference>
<sequence>MKKKKAPSSKTTYSSREDLRSRIIQVALELLKEGGRDALTTRAVADAAGVQAPTLYRFFGDKGGLIDAVADFGFTTSFHKKKEVELSEDPIEDFRKVWEQHTVFGLENPVLYALMFGEPRPGFLSPAVEKSVQLLNTLIRRIALSGKLKIPEDQAAQLIVATSSGVVLSLLALPEEKRDLILSKTACEAVLSAITDESPGAKKSGVKAAAISLKASLADAKSLSEGETLLLKELLDKISKEE</sequence>
<dbReference type="PANTHER" id="PTHR30055">
    <property type="entry name" value="HTH-TYPE TRANSCRIPTIONAL REGULATOR RUTR"/>
    <property type="match status" value="1"/>
</dbReference>
<dbReference type="RefSeq" id="WP_100760295.1">
    <property type="nucleotide sequence ID" value="NZ_NPDT01000011.1"/>
</dbReference>
<proteinExistence type="predicted"/>
<dbReference type="Proteomes" id="UP000231912">
    <property type="component" value="Unassembled WGS sequence"/>
</dbReference>